<dbReference type="OrthoDB" id="21123at2759"/>
<comment type="caution">
    <text evidence="10">The sequence shown here is derived from an EMBL/GenBank/DDBJ whole genome shotgun (WGS) entry which is preliminary data.</text>
</comment>
<feature type="compositionally biased region" description="Basic and acidic residues" evidence="8">
    <location>
        <begin position="382"/>
        <end position="410"/>
    </location>
</feature>
<evidence type="ECO:0000256" key="6">
    <source>
        <dbReference type="ARBA" id="ARBA00023187"/>
    </source>
</evidence>
<feature type="compositionally biased region" description="Polar residues" evidence="8">
    <location>
        <begin position="412"/>
        <end position="424"/>
    </location>
</feature>
<evidence type="ECO:0000259" key="9">
    <source>
        <dbReference type="SMART" id="SM01083"/>
    </source>
</evidence>
<keyword evidence="5" id="KW-0175">Coiled coil</keyword>
<protein>
    <submittedName>
        <fullName evidence="10">Pre-mRNA-splicing factor CWC25 homolog</fullName>
    </submittedName>
</protein>
<comment type="subcellular location">
    <subcellularLocation>
        <location evidence="1">Nucleus</location>
    </subcellularLocation>
</comment>
<keyword evidence="3" id="KW-0507">mRNA processing</keyword>
<dbReference type="InterPro" id="IPR051376">
    <property type="entry name" value="CWC25_splicing_factor"/>
</dbReference>
<feature type="domain" description="CBF1-interacting co-repressor CIR N-terminal" evidence="9">
    <location>
        <begin position="11"/>
        <end position="47"/>
    </location>
</feature>
<dbReference type="PANTHER" id="PTHR16196">
    <property type="entry name" value="CELL CYCLE CONTROL PROTEIN CWF25"/>
    <property type="match status" value="1"/>
</dbReference>
<evidence type="ECO:0000256" key="4">
    <source>
        <dbReference type="ARBA" id="ARBA00022728"/>
    </source>
</evidence>
<evidence type="ECO:0000256" key="1">
    <source>
        <dbReference type="ARBA" id="ARBA00004123"/>
    </source>
</evidence>
<feature type="compositionally biased region" description="Basic and acidic residues" evidence="8">
    <location>
        <begin position="41"/>
        <end position="52"/>
    </location>
</feature>
<evidence type="ECO:0000256" key="8">
    <source>
        <dbReference type="SAM" id="MobiDB-lite"/>
    </source>
</evidence>
<feature type="region of interest" description="Disordered" evidence="8">
    <location>
        <begin position="170"/>
        <end position="192"/>
    </location>
</feature>
<dbReference type="STRING" id="151549.A0A4C1YQR8"/>
<organism evidence="10 11">
    <name type="scientific">Eumeta variegata</name>
    <name type="common">Bagworm moth</name>
    <name type="synonym">Eumeta japonica</name>
    <dbReference type="NCBI Taxonomy" id="151549"/>
    <lineage>
        <taxon>Eukaryota</taxon>
        <taxon>Metazoa</taxon>
        <taxon>Ecdysozoa</taxon>
        <taxon>Arthropoda</taxon>
        <taxon>Hexapoda</taxon>
        <taxon>Insecta</taxon>
        <taxon>Pterygota</taxon>
        <taxon>Neoptera</taxon>
        <taxon>Endopterygota</taxon>
        <taxon>Lepidoptera</taxon>
        <taxon>Glossata</taxon>
        <taxon>Ditrysia</taxon>
        <taxon>Tineoidea</taxon>
        <taxon>Psychidae</taxon>
        <taxon>Oiketicinae</taxon>
        <taxon>Eumeta</taxon>
    </lineage>
</organism>
<dbReference type="Pfam" id="PF10197">
    <property type="entry name" value="Cir_N"/>
    <property type="match status" value="1"/>
</dbReference>
<evidence type="ECO:0000256" key="3">
    <source>
        <dbReference type="ARBA" id="ARBA00022664"/>
    </source>
</evidence>
<dbReference type="GO" id="GO:0000398">
    <property type="term" value="P:mRNA splicing, via spliceosome"/>
    <property type="evidence" value="ECO:0007669"/>
    <property type="project" value="TreeGrafter"/>
</dbReference>
<feature type="compositionally biased region" description="Basic and acidic residues" evidence="8">
    <location>
        <begin position="170"/>
        <end position="180"/>
    </location>
</feature>
<feature type="region of interest" description="Disordered" evidence="8">
    <location>
        <begin position="41"/>
        <end position="63"/>
    </location>
</feature>
<dbReference type="GO" id="GO:0005684">
    <property type="term" value="C:U2-type spliceosomal complex"/>
    <property type="evidence" value="ECO:0007669"/>
    <property type="project" value="TreeGrafter"/>
</dbReference>
<feature type="compositionally biased region" description="Basic and acidic residues" evidence="8">
    <location>
        <begin position="326"/>
        <end position="372"/>
    </location>
</feature>
<dbReference type="EMBL" id="BGZK01001299">
    <property type="protein sequence ID" value="GBP76695.1"/>
    <property type="molecule type" value="Genomic_DNA"/>
</dbReference>
<evidence type="ECO:0000313" key="10">
    <source>
        <dbReference type="EMBL" id="GBP76695.1"/>
    </source>
</evidence>
<keyword evidence="7" id="KW-0539">Nucleus</keyword>
<comment type="similarity">
    <text evidence="2">Belongs to the CWC25 family.</text>
</comment>
<evidence type="ECO:0000313" key="11">
    <source>
        <dbReference type="Proteomes" id="UP000299102"/>
    </source>
</evidence>
<proteinExistence type="inferred from homology"/>
<keyword evidence="11" id="KW-1185">Reference proteome</keyword>
<reference evidence="10 11" key="1">
    <citation type="journal article" date="2019" name="Commun. Biol.">
        <title>The bagworm genome reveals a unique fibroin gene that provides high tensile strength.</title>
        <authorList>
            <person name="Kono N."/>
            <person name="Nakamura H."/>
            <person name="Ohtoshi R."/>
            <person name="Tomita M."/>
            <person name="Numata K."/>
            <person name="Arakawa K."/>
        </authorList>
    </citation>
    <scope>NUCLEOTIDE SEQUENCE [LARGE SCALE GENOMIC DNA]</scope>
</reference>
<dbReference type="Pfam" id="PF12542">
    <property type="entry name" value="CWC25"/>
    <property type="match status" value="1"/>
</dbReference>
<sequence>MGGGDLNAKKSWHPNTLKNQERVWKAEQAALEEKKRITELQNERAQEREHAELTALVKNRNSNTVSTDDRLQWMYDKPDKKGQTEEYLLGKAIDASFDRPSQSEQGAIPALIRRPGPSDTSGTDADVQVDIARKLREDPLVLVKERERAARAALLNNPLQRRRLTELLRQEQEKNREKKEKSKSKAKSKNLDHMIATKLSALGGENNINLIELLDSDSSDDSSIKYKHKHKKKKAKKDFKDQKSHKKSKKVKLKKERHSSKHKRISDSDSSSAQIKHEKKSKVMKTIERVSPNHSKLNKQGNKYTKDKERPNKQVTEKSKSKHKHYSDSEDSKAETKVKKHSDGQQKPVQDKRRSSFDRSRQQEHKTYDTHYKSQASSSDSEAYKKKVDVSSKKTTKRRYDESSDRKRVQMENVTCSKSSRKVNSLSEAERAARLAEMVKAGVEHESERGKRVAAQRAAINSEDKKLTHGMQARSEAHALPTSLESRIKSNRHYIQRDKRHMNEHFARR</sequence>
<dbReference type="SMART" id="SM01083">
    <property type="entry name" value="Cir_N"/>
    <property type="match status" value="1"/>
</dbReference>
<feature type="compositionally biased region" description="Polar residues" evidence="8">
    <location>
        <begin position="292"/>
        <end position="303"/>
    </location>
</feature>
<dbReference type="AlphaFoldDB" id="A0A4C1YQR8"/>
<keyword evidence="4" id="KW-0747">Spliceosome</keyword>
<feature type="region of interest" description="Disordered" evidence="8">
    <location>
        <begin position="1"/>
        <end position="20"/>
    </location>
</feature>
<evidence type="ECO:0000256" key="7">
    <source>
        <dbReference type="ARBA" id="ARBA00023242"/>
    </source>
</evidence>
<evidence type="ECO:0000256" key="5">
    <source>
        <dbReference type="ARBA" id="ARBA00023054"/>
    </source>
</evidence>
<feature type="compositionally biased region" description="Basic and acidic residues" evidence="8">
    <location>
        <begin position="304"/>
        <end position="319"/>
    </location>
</feature>
<dbReference type="Proteomes" id="UP000299102">
    <property type="component" value="Unassembled WGS sequence"/>
</dbReference>
<gene>
    <name evidence="10" type="primary">Cwc25</name>
    <name evidence="10" type="ORF">EVAR_55779_1</name>
</gene>
<dbReference type="InterPro" id="IPR019339">
    <property type="entry name" value="CIR_N_dom"/>
</dbReference>
<dbReference type="InterPro" id="IPR022209">
    <property type="entry name" value="CWC25"/>
</dbReference>
<feature type="compositionally biased region" description="Basic residues" evidence="8">
    <location>
        <begin position="225"/>
        <end position="264"/>
    </location>
</feature>
<evidence type="ECO:0000256" key="2">
    <source>
        <dbReference type="ARBA" id="ARBA00006695"/>
    </source>
</evidence>
<keyword evidence="6" id="KW-0508">mRNA splicing</keyword>
<accession>A0A4C1YQR8</accession>
<dbReference type="PANTHER" id="PTHR16196:SF0">
    <property type="entry name" value="PRE-MRNA-SPLICING FACTOR CWC25 HOMOLOG"/>
    <property type="match status" value="1"/>
</dbReference>
<feature type="region of interest" description="Disordered" evidence="8">
    <location>
        <begin position="99"/>
        <end position="124"/>
    </location>
</feature>
<name>A0A4C1YQR8_EUMVA</name>
<feature type="region of interest" description="Disordered" evidence="8">
    <location>
        <begin position="219"/>
        <end position="427"/>
    </location>
</feature>